<dbReference type="Pfam" id="PF00048">
    <property type="entry name" value="IL8"/>
    <property type="match status" value="1"/>
</dbReference>
<gene>
    <name evidence="4" type="ORF">VZT92_012228</name>
</gene>
<feature type="domain" description="Chemokine interleukin-8-like" evidence="3">
    <location>
        <begin position="40"/>
        <end position="98"/>
    </location>
</feature>
<sequence length="109" mass="12613">MAFYKVCLVYLTVLLILPEQGRPQCYSLWPRSSGSISPPCCSTVSTAYISEPFVSCFEQKESTSSSHCRRHAFIFTSVNRRHYCVDAEAKWLSQRFRRLQNRGICCYVQ</sequence>
<dbReference type="GO" id="GO:0006955">
    <property type="term" value="P:immune response"/>
    <property type="evidence" value="ECO:0007669"/>
    <property type="project" value="InterPro"/>
</dbReference>
<keyword evidence="2" id="KW-0732">Signal</keyword>
<dbReference type="InterPro" id="IPR036048">
    <property type="entry name" value="Interleukin_8-like_sf"/>
</dbReference>
<evidence type="ECO:0000313" key="5">
    <source>
        <dbReference type="Proteomes" id="UP001488805"/>
    </source>
</evidence>
<evidence type="ECO:0000256" key="2">
    <source>
        <dbReference type="SAM" id="SignalP"/>
    </source>
</evidence>
<accession>A0AAW1F7K9</accession>
<protein>
    <recommendedName>
        <fullName evidence="3">Chemokine interleukin-8-like domain-containing protein</fullName>
    </recommendedName>
</protein>
<name>A0AAW1F7K9_ZOAVI</name>
<evidence type="ECO:0000256" key="1">
    <source>
        <dbReference type="ARBA" id="ARBA00022514"/>
    </source>
</evidence>
<evidence type="ECO:0000259" key="3">
    <source>
        <dbReference type="Pfam" id="PF00048"/>
    </source>
</evidence>
<dbReference type="Gene3D" id="2.40.50.40">
    <property type="match status" value="1"/>
</dbReference>
<dbReference type="InterPro" id="IPR001811">
    <property type="entry name" value="Chemokine_IL8-like_dom"/>
</dbReference>
<dbReference type="SUPFAM" id="SSF54117">
    <property type="entry name" value="Interleukin 8-like chemokines"/>
    <property type="match status" value="1"/>
</dbReference>
<evidence type="ECO:0000313" key="4">
    <source>
        <dbReference type="EMBL" id="KAK9530743.1"/>
    </source>
</evidence>
<reference evidence="4 5" key="1">
    <citation type="journal article" date="2024" name="Genome Biol. Evol.">
        <title>Chromosome-level genome assembly of the viviparous eelpout Zoarces viviparus.</title>
        <authorList>
            <person name="Fuhrmann N."/>
            <person name="Brasseur M.V."/>
            <person name="Bakowski C.E."/>
            <person name="Podsiadlowski L."/>
            <person name="Prost S."/>
            <person name="Krehenwinkel H."/>
            <person name="Mayer C."/>
        </authorList>
    </citation>
    <scope>NUCLEOTIDE SEQUENCE [LARGE SCALE GENOMIC DNA]</scope>
    <source>
        <strain evidence="4">NO-MEL_2022_Ind0_liver</strain>
    </source>
</reference>
<organism evidence="4 5">
    <name type="scientific">Zoarces viviparus</name>
    <name type="common">Viviparous eelpout</name>
    <name type="synonym">Blennius viviparus</name>
    <dbReference type="NCBI Taxonomy" id="48416"/>
    <lineage>
        <taxon>Eukaryota</taxon>
        <taxon>Metazoa</taxon>
        <taxon>Chordata</taxon>
        <taxon>Craniata</taxon>
        <taxon>Vertebrata</taxon>
        <taxon>Euteleostomi</taxon>
        <taxon>Actinopterygii</taxon>
        <taxon>Neopterygii</taxon>
        <taxon>Teleostei</taxon>
        <taxon>Neoteleostei</taxon>
        <taxon>Acanthomorphata</taxon>
        <taxon>Eupercaria</taxon>
        <taxon>Perciformes</taxon>
        <taxon>Cottioidei</taxon>
        <taxon>Zoarcales</taxon>
        <taxon>Zoarcidae</taxon>
        <taxon>Zoarcinae</taxon>
        <taxon>Zoarces</taxon>
    </lineage>
</organism>
<dbReference type="AlphaFoldDB" id="A0AAW1F7K9"/>
<feature type="chain" id="PRO_5043923428" description="Chemokine interleukin-8-like domain-containing protein" evidence="2">
    <location>
        <begin position="24"/>
        <end position="109"/>
    </location>
</feature>
<keyword evidence="1" id="KW-0202">Cytokine</keyword>
<keyword evidence="5" id="KW-1185">Reference proteome</keyword>
<dbReference type="GO" id="GO:0008009">
    <property type="term" value="F:chemokine activity"/>
    <property type="evidence" value="ECO:0007669"/>
    <property type="project" value="InterPro"/>
</dbReference>
<dbReference type="Proteomes" id="UP001488805">
    <property type="component" value="Unassembled WGS sequence"/>
</dbReference>
<proteinExistence type="predicted"/>
<dbReference type="GO" id="GO:0005615">
    <property type="term" value="C:extracellular space"/>
    <property type="evidence" value="ECO:0007669"/>
    <property type="project" value="UniProtKB-KW"/>
</dbReference>
<feature type="signal peptide" evidence="2">
    <location>
        <begin position="1"/>
        <end position="23"/>
    </location>
</feature>
<dbReference type="EMBL" id="JBCEZU010000100">
    <property type="protein sequence ID" value="KAK9530743.1"/>
    <property type="molecule type" value="Genomic_DNA"/>
</dbReference>
<comment type="caution">
    <text evidence="4">The sequence shown here is derived from an EMBL/GenBank/DDBJ whole genome shotgun (WGS) entry which is preliminary data.</text>
</comment>